<dbReference type="GO" id="GO:0003723">
    <property type="term" value="F:RNA binding"/>
    <property type="evidence" value="ECO:0007669"/>
    <property type="project" value="UniProtKB-UniRule"/>
</dbReference>
<dbReference type="SMART" id="SM00360">
    <property type="entry name" value="RRM"/>
    <property type="match status" value="1"/>
</dbReference>
<evidence type="ECO:0000259" key="5">
    <source>
        <dbReference type="PROSITE" id="PS50280"/>
    </source>
</evidence>
<dbReference type="PANTHER" id="PTHR33524">
    <property type="entry name" value="C5ORF35"/>
    <property type="match status" value="1"/>
</dbReference>
<protein>
    <submittedName>
        <fullName evidence="6">Uncharacterized protein</fullName>
    </submittedName>
</protein>
<dbReference type="EMBL" id="DAKRPA010000021">
    <property type="protein sequence ID" value="DBA03261.1"/>
    <property type="molecule type" value="Genomic_DNA"/>
</dbReference>
<feature type="coiled-coil region" evidence="3">
    <location>
        <begin position="31"/>
        <end position="58"/>
    </location>
</feature>
<reference evidence="6" key="2">
    <citation type="journal article" date="2023" name="Microbiol Resour">
        <title>Decontamination and Annotation of the Draft Genome Sequence of the Oomycete Lagenidium giganteum ARSEF 373.</title>
        <authorList>
            <person name="Morgan W.R."/>
            <person name="Tartar A."/>
        </authorList>
    </citation>
    <scope>NUCLEOTIDE SEQUENCE</scope>
    <source>
        <strain evidence="6">ARSEF 373</strain>
    </source>
</reference>
<dbReference type="Gene3D" id="3.30.70.330">
    <property type="match status" value="1"/>
</dbReference>
<dbReference type="CDD" id="cd10537">
    <property type="entry name" value="SET_SETD9"/>
    <property type="match status" value="1"/>
</dbReference>
<dbReference type="InterPro" id="IPR035979">
    <property type="entry name" value="RBD_domain_sf"/>
</dbReference>
<dbReference type="Pfam" id="PF00076">
    <property type="entry name" value="RRM_1"/>
    <property type="match status" value="1"/>
</dbReference>
<name>A0AAV2ZAC0_9STRA</name>
<dbReference type="InterPro" id="IPR046341">
    <property type="entry name" value="SET_dom_sf"/>
</dbReference>
<dbReference type="SUPFAM" id="SSF54928">
    <property type="entry name" value="RNA-binding domain, RBD"/>
    <property type="match status" value="1"/>
</dbReference>
<accession>A0AAV2ZAC0</accession>
<dbReference type="InterPro" id="IPR000504">
    <property type="entry name" value="RRM_dom"/>
</dbReference>
<dbReference type="InterPro" id="IPR001214">
    <property type="entry name" value="SET_dom"/>
</dbReference>
<dbReference type="Proteomes" id="UP001146120">
    <property type="component" value="Unassembled WGS sequence"/>
</dbReference>
<dbReference type="InterPro" id="IPR040415">
    <property type="entry name" value="SETD9"/>
</dbReference>
<dbReference type="SUPFAM" id="SSF82199">
    <property type="entry name" value="SET domain"/>
    <property type="match status" value="1"/>
</dbReference>
<dbReference type="Gene3D" id="2.170.270.10">
    <property type="entry name" value="SET domain"/>
    <property type="match status" value="1"/>
</dbReference>
<dbReference type="InterPro" id="IPR012677">
    <property type="entry name" value="Nucleotide-bd_a/b_plait_sf"/>
</dbReference>
<evidence type="ECO:0000256" key="2">
    <source>
        <dbReference type="PROSITE-ProRule" id="PRU00176"/>
    </source>
</evidence>
<evidence type="ECO:0000259" key="4">
    <source>
        <dbReference type="PROSITE" id="PS50102"/>
    </source>
</evidence>
<dbReference type="InterPro" id="IPR034168">
    <property type="entry name" value="PPIE_RRM"/>
</dbReference>
<dbReference type="PANTHER" id="PTHR33524:SF1">
    <property type="entry name" value="SET DOMAIN-CONTAINING PROTEIN"/>
    <property type="match status" value="1"/>
</dbReference>
<comment type="caution">
    <text evidence="6">The sequence shown here is derived from an EMBL/GenBank/DDBJ whole genome shotgun (WGS) entry which is preliminary data.</text>
</comment>
<dbReference type="PROSITE" id="PS50280">
    <property type="entry name" value="SET"/>
    <property type="match status" value="1"/>
</dbReference>
<evidence type="ECO:0000313" key="6">
    <source>
        <dbReference type="EMBL" id="DBA03261.1"/>
    </source>
</evidence>
<evidence type="ECO:0000313" key="7">
    <source>
        <dbReference type="Proteomes" id="UP001146120"/>
    </source>
</evidence>
<reference evidence="6" key="1">
    <citation type="submission" date="2022-11" db="EMBL/GenBank/DDBJ databases">
        <authorList>
            <person name="Morgan W.R."/>
            <person name="Tartar A."/>
        </authorList>
    </citation>
    <scope>NUCLEOTIDE SEQUENCE</scope>
    <source>
        <strain evidence="6">ARSEF 373</strain>
    </source>
</reference>
<proteinExistence type="predicted"/>
<gene>
    <name evidence="6" type="ORF">N0F65_011620</name>
</gene>
<feature type="domain" description="RRM" evidence="4">
    <location>
        <begin position="314"/>
        <end position="393"/>
    </location>
</feature>
<keyword evidence="7" id="KW-1185">Reference proteome</keyword>
<keyword evidence="3" id="KW-0175">Coiled coil</keyword>
<sequence>MAAMMMNGTTPARRLQEEADVGVAAVIMCYRNLLRQEKNAARDKAEMFEEAVATIEKKKFEAQRQFVQDDAATQVQKMFEALLRVPAPEVASQPKISISGMEREADPADSMLKGTDVLRDLLGFSLTVAPSTVKGAGNGVILNGQASIGSVVALFPGTVYLPEHYKKPEHMREIAGNVYARARFDSAIIDAKNERPTPRNQLAVAHMINHPPSGEAPNVMPFSFDFPITEPFTSDEFRPLIPNSFVEQPSRLAMFGKRTLVHGLAFIASTDIKDGQELFLNYRYNPNNPLPDWYTPCPTNKMASQAGAKARNKKCLYVGGLDRQVTQEILYAAFVPFGPVKEVQIPSANQSHGGARGYGFVEFEEEEDAQAALDNMDDAELFGKTLRVTIAKPERARLGSNKPVWAEIEETQDVITPEDAPTDAPSS</sequence>
<dbReference type="PROSITE" id="PS50102">
    <property type="entry name" value="RRM"/>
    <property type="match status" value="1"/>
</dbReference>
<feature type="domain" description="SET" evidence="5">
    <location>
        <begin position="124"/>
        <end position="283"/>
    </location>
</feature>
<dbReference type="AlphaFoldDB" id="A0AAV2ZAC0"/>
<evidence type="ECO:0000256" key="3">
    <source>
        <dbReference type="SAM" id="Coils"/>
    </source>
</evidence>
<keyword evidence="1 2" id="KW-0694">RNA-binding</keyword>
<evidence type="ECO:0000256" key="1">
    <source>
        <dbReference type="ARBA" id="ARBA00022884"/>
    </source>
</evidence>
<dbReference type="CDD" id="cd12347">
    <property type="entry name" value="RRM_PPIE"/>
    <property type="match status" value="1"/>
</dbReference>
<organism evidence="6 7">
    <name type="scientific">Lagenidium giganteum</name>
    <dbReference type="NCBI Taxonomy" id="4803"/>
    <lineage>
        <taxon>Eukaryota</taxon>
        <taxon>Sar</taxon>
        <taxon>Stramenopiles</taxon>
        <taxon>Oomycota</taxon>
        <taxon>Peronosporomycetes</taxon>
        <taxon>Pythiales</taxon>
        <taxon>Pythiaceae</taxon>
    </lineage>
</organism>